<keyword evidence="3" id="KW-1015">Disulfide bond</keyword>
<dbReference type="AlphaFoldDB" id="A0A921RSW1"/>
<evidence type="ECO:0000259" key="7">
    <source>
        <dbReference type="SMART" id="SM00499"/>
    </source>
</evidence>
<feature type="region of interest" description="Disordered" evidence="5">
    <location>
        <begin position="115"/>
        <end position="144"/>
    </location>
</feature>
<feature type="region of interest" description="Disordered" evidence="5">
    <location>
        <begin position="35"/>
        <end position="54"/>
    </location>
</feature>
<organism evidence="8 9">
    <name type="scientific">Sorghum bicolor</name>
    <name type="common">Sorghum</name>
    <name type="synonym">Sorghum vulgare</name>
    <dbReference type="NCBI Taxonomy" id="4558"/>
    <lineage>
        <taxon>Eukaryota</taxon>
        <taxon>Viridiplantae</taxon>
        <taxon>Streptophyta</taxon>
        <taxon>Embryophyta</taxon>
        <taxon>Tracheophyta</taxon>
        <taxon>Spermatophyta</taxon>
        <taxon>Magnoliopsida</taxon>
        <taxon>Liliopsida</taxon>
        <taxon>Poales</taxon>
        <taxon>Poaceae</taxon>
        <taxon>PACMAD clade</taxon>
        <taxon>Panicoideae</taxon>
        <taxon>Andropogonodae</taxon>
        <taxon>Andropogoneae</taxon>
        <taxon>Sorghinae</taxon>
        <taxon>Sorghum</taxon>
    </lineage>
</organism>
<reference evidence="8" key="1">
    <citation type="journal article" date="2019" name="BMC Genomics">
        <title>A new reference genome for Sorghum bicolor reveals high levels of sequence similarity between sweet and grain genotypes: implications for the genetics of sugar metabolism.</title>
        <authorList>
            <person name="Cooper E.A."/>
            <person name="Brenton Z.W."/>
            <person name="Flinn B.S."/>
            <person name="Jenkins J."/>
            <person name="Shu S."/>
            <person name="Flowers D."/>
            <person name="Luo F."/>
            <person name="Wang Y."/>
            <person name="Xia P."/>
            <person name="Barry K."/>
            <person name="Daum C."/>
            <person name="Lipzen A."/>
            <person name="Yoshinaga Y."/>
            <person name="Schmutz J."/>
            <person name="Saski C."/>
            <person name="Vermerris W."/>
            <person name="Kresovich S."/>
        </authorList>
    </citation>
    <scope>NUCLEOTIDE SEQUENCE</scope>
</reference>
<dbReference type="SMR" id="A0A921RSW1"/>
<feature type="compositionally biased region" description="Pro residues" evidence="5">
    <location>
        <begin position="44"/>
        <end position="54"/>
    </location>
</feature>
<dbReference type="SUPFAM" id="SSF47699">
    <property type="entry name" value="Bifunctional inhibitor/lipid-transfer protein/seed storage 2S albumin"/>
    <property type="match status" value="1"/>
</dbReference>
<name>A0A921RSW1_SORBI</name>
<dbReference type="InterPro" id="IPR036312">
    <property type="entry name" value="Bifun_inhib/LTP/seed_sf"/>
</dbReference>
<evidence type="ECO:0000256" key="4">
    <source>
        <dbReference type="ARBA" id="ARBA00023180"/>
    </source>
</evidence>
<dbReference type="EMBL" id="CM027681">
    <property type="protein sequence ID" value="KAG0544875.1"/>
    <property type="molecule type" value="Genomic_DNA"/>
</dbReference>
<dbReference type="KEGG" id="sbi:8074217"/>
<dbReference type="Gene3D" id="1.10.110.10">
    <property type="entry name" value="Plant lipid-transfer and hydrophobic proteins"/>
    <property type="match status" value="1"/>
</dbReference>
<comment type="caution">
    <text evidence="8">The sequence shown here is derived from an EMBL/GenBank/DDBJ whole genome shotgun (WGS) entry which is preliminary data.</text>
</comment>
<gene>
    <name evidence="8" type="ORF">BDA96_02G314300</name>
</gene>
<proteinExistence type="inferred from homology"/>
<keyword evidence="4" id="KW-0325">Glycoprotein</keyword>
<dbReference type="PANTHER" id="PTHR33044">
    <property type="entry name" value="BIFUNCTIONAL INHIBITOR/LIPID-TRANSFER PROTEIN/SEED STORAGE 2S ALBUMIN SUPERFAMILY PROTEIN-RELATED"/>
    <property type="match status" value="1"/>
</dbReference>
<comment type="similarity">
    <text evidence="1">Belongs to the plant LTP family.</text>
</comment>
<evidence type="ECO:0000256" key="6">
    <source>
        <dbReference type="SAM" id="SignalP"/>
    </source>
</evidence>
<evidence type="ECO:0000313" key="8">
    <source>
        <dbReference type="EMBL" id="KAG0544875.1"/>
    </source>
</evidence>
<dbReference type="Proteomes" id="UP000807115">
    <property type="component" value="Chromosome 2"/>
</dbReference>
<dbReference type="Gramene" id="EER97194">
    <property type="protein sequence ID" value="EER97194"/>
    <property type="gene ID" value="SORBI_3002G298600"/>
</dbReference>
<evidence type="ECO:0000256" key="1">
    <source>
        <dbReference type="ARBA" id="ARBA00009748"/>
    </source>
</evidence>
<evidence type="ECO:0000256" key="3">
    <source>
        <dbReference type="ARBA" id="ARBA00023157"/>
    </source>
</evidence>
<feature type="domain" description="Bifunctional inhibitor/plant lipid transfer protein/seed storage helical" evidence="7">
    <location>
        <begin position="145"/>
        <end position="229"/>
    </location>
</feature>
<dbReference type="OMA" id="MWFAFAV"/>
<evidence type="ECO:0000313" key="9">
    <source>
        <dbReference type="Proteomes" id="UP000807115"/>
    </source>
</evidence>
<dbReference type="CDD" id="cd00010">
    <property type="entry name" value="AAI_LTSS"/>
    <property type="match status" value="1"/>
</dbReference>
<dbReference type="InterPro" id="IPR043325">
    <property type="entry name" value="LTSS"/>
</dbReference>
<protein>
    <recommendedName>
        <fullName evidence="7">Bifunctional inhibitor/plant lipid transfer protein/seed storage helical domain-containing protein</fullName>
    </recommendedName>
</protein>
<accession>A0A921RSW1</accession>
<dbReference type="InterPro" id="IPR016140">
    <property type="entry name" value="Bifunc_inhib/LTP/seed_store"/>
</dbReference>
<keyword evidence="2 6" id="KW-0732">Signal</keyword>
<sequence>MATSSKCMWFAFAVIFAVVAATLQPSAATSRVVLDDADQEAGPSPRPPAWRPRPRLIPPLPCIPGLPRLPWLPPCNNNDSSSSGGGGHAPIVVPHPPLPPLPCIPGLPRLPWLPPCNNDSSPSSGSGGGAPAIDPTPAPPQPAECRTSLSGLAPCADFLTNATSGGSASPAAACCAGLKSLVEDAPICLCHAMNGDLGKIMPAPVLRLRVMALPRTCHVAVPFGTLRKCIRGPVPPMDAPSAPPAA</sequence>
<dbReference type="Pfam" id="PF14368">
    <property type="entry name" value="LTP_2"/>
    <property type="match status" value="1"/>
</dbReference>
<feature type="chain" id="PRO_5037343006" description="Bifunctional inhibitor/plant lipid transfer protein/seed storage helical domain-containing protein" evidence="6">
    <location>
        <begin position="22"/>
        <end position="246"/>
    </location>
</feature>
<dbReference type="OrthoDB" id="692299at2759"/>
<dbReference type="SMART" id="SM00499">
    <property type="entry name" value="AAI"/>
    <property type="match status" value="1"/>
</dbReference>
<feature type="signal peptide" evidence="6">
    <location>
        <begin position="1"/>
        <end position="21"/>
    </location>
</feature>
<reference evidence="8" key="2">
    <citation type="submission" date="2020-10" db="EMBL/GenBank/DDBJ databases">
        <authorList>
            <person name="Cooper E.A."/>
            <person name="Brenton Z.W."/>
            <person name="Flinn B.S."/>
            <person name="Jenkins J."/>
            <person name="Shu S."/>
            <person name="Flowers D."/>
            <person name="Luo F."/>
            <person name="Wang Y."/>
            <person name="Xia P."/>
            <person name="Barry K."/>
            <person name="Daum C."/>
            <person name="Lipzen A."/>
            <person name="Yoshinaga Y."/>
            <person name="Schmutz J."/>
            <person name="Saski C."/>
            <person name="Vermerris W."/>
            <person name="Kresovich S."/>
        </authorList>
    </citation>
    <scope>NUCLEOTIDE SEQUENCE</scope>
</reference>
<evidence type="ECO:0000256" key="5">
    <source>
        <dbReference type="SAM" id="MobiDB-lite"/>
    </source>
</evidence>
<evidence type="ECO:0000256" key="2">
    <source>
        <dbReference type="ARBA" id="ARBA00022729"/>
    </source>
</evidence>